<reference evidence="1" key="2">
    <citation type="submission" date="2023-01" db="EMBL/GenBank/DDBJ databases">
        <authorList>
            <person name="Petersen C."/>
        </authorList>
    </citation>
    <scope>NUCLEOTIDE SEQUENCE</scope>
    <source>
        <strain evidence="1">IBT 17514</strain>
    </source>
</reference>
<name>A0AAD6MPV6_9EURO</name>
<evidence type="ECO:0000313" key="2">
    <source>
        <dbReference type="Proteomes" id="UP001215712"/>
    </source>
</evidence>
<keyword evidence="2" id="KW-1185">Reference proteome</keyword>
<protein>
    <recommendedName>
        <fullName evidence="3">DUF1993 domain-containing protein</fullName>
    </recommendedName>
</protein>
<dbReference type="InterPro" id="IPR034660">
    <property type="entry name" value="DinB/YfiT-like"/>
</dbReference>
<dbReference type="AlphaFoldDB" id="A0AAD6MPV6"/>
<accession>A0AAD6MPV6</accession>
<dbReference type="Gene3D" id="1.20.120.450">
    <property type="entry name" value="dinb family like domain"/>
    <property type="match status" value="1"/>
</dbReference>
<gene>
    <name evidence="1" type="ORF">N7493_011917</name>
</gene>
<proteinExistence type="predicted"/>
<dbReference type="Pfam" id="PF09351">
    <property type="entry name" value="DUF1993"/>
    <property type="match status" value="1"/>
</dbReference>
<dbReference type="InterPro" id="IPR018531">
    <property type="entry name" value="DUF1993"/>
</dbReference>
<reference evidence="1" key="1">
    <citation type="journal article" date="2023" name="IMA Fungus">
        <title>Comparative genomic study of the Penicillium genus elucidates a diverse pangenome and 15 lateral gene transfer events.</title>
        <authorList>
            <person name="Petersen C."/>
            <person name="Sorensen T."/>
            <person name="Nielsen M.R."/>
            <person name="Sondergaard T.E."/>
            <person name="Sorensen J.L."/>
            <person name="Fitzpatrick D.A."/>
            <person name="Frisvad J.C."/>
            <person name="Nielsen K.L."/>
        </authorList>
    </citation>
    <scope>NUCLEOTIDE SEQUENCE</scope>
    <source>
        <strain evidence="1">IBT 17514</strain>
    </source>
</reference>
<dbReference type="SUPFAM" id="SSF109854">
    <property type="entry name" value="DinB/YfiT-like putative metalloenzymes"/>
    <property type="match status" value="1"/>
</dbReference>
<dbReference type="PANTHER" id="PTHR36922">
    <property type="entry name" value="BLL2446 PROTEIN"/>
    <property type="match status" value="1"/>
</dbReference>
<organism evidence="1 2">
    <name type="scientific">Penicillium malachiteum</name>
    <dbReference type="NCBI Taxonomy" id="1324776"/>
    <lineage>
        <taxon>Eukaryota</taxon>
        <taxon>Fungi</taxon>
        <taxon>Dikarya</taxon>
        <taxon>Ascomycota</taxon>
        <taxon>Pezizomycotina</taxon>
        <taxon>Eurotiomycetes</taxon>
        <taxon>Eurotiomycetidae</taxon>
        <taxon>Eurotiales</taxon>
        <taxon>Aspergillaceae</taxon>
        <taxon>Penicillium</taxon>
    </lineage>
</organism>
<sequence>MTISFYDTSMVPIKQALTSLANIVRKGEEHANGANLLTASLHDDMKPLSFQICLVVTLAEKLVARATEIAIPDSVMELASFAEAQALIERGLKAVEGADKTTIDNNAEKVVEVGMGPGVNFPMRVDNYAHAFTIPNIYFHVVTAYAILRKEGVPLGKIDYLGTWMGPYLPQKE</sequence>
<dbReference type="PANTHER" id="PTHR36922:SF1">
    <property type="entry name" value="DUF1993 DOMAIN-CONTAINING PROTEIN"/>
    <property type="match status" value="1"/>
</dbReference>
<comment type="caution">
    <text evidence="1">The sequence shown here is derived from an EMBL/GenBank/DDBJ whole genome shotgun (WGS) entry which is preliminary data.</text>
</comment>
<evidence type="ECO:0008006" key="3">
    <source>
        <dbReference type="Google" id="ProtNLM"/>
    </source>
</evidence>
<dbReference type="EMBL" id="JAQJAN010000024">
    <property type="protein sequence ID" value="KAJ5700871.1"/>
    <property type="molecule type" value="Genomic_DNA"/>
</dbReference>
<evidence type="ECO:0000313" key="1">
    <source>
        <dbReference type="EMBL" id="KAJ5700871.1"/>
    </source>
</evidence>
<dbReference type="Proteomes" id="UP001215712">
    <property type="component" value="Unassembled WGS sequence"/>
</dbReference>